<evidence type="ECO:0000256" key="1">
    <source>
        <dbReference type="SAM" id="MobiDB-lite"/>
    </source>
</evidence>
<reference evidence="3" key="2">
    <citation type="submission" date="2024-02" db="EMBL/GenBank/DDBJ databases">
        <title>Comparative genomics of Cryptococcus and Kwoniella reveals pathogenesis evolution and contrasting modes of karyotype evolution via chromosome fusion or intercentromeric recombination.</title>
        <authorList>
            <person name="Coelho M.A."/>
            <person name="David-Palma M."/>
            <person name="Shea T."/>
            <person name="Bowers K."/>
            <person name="McGinley-Smith S."/>
            <person name="Mohammad A.W."/>
            <person name="Gnirke A."/>
            <person name="Yurkov A.M."/>
            <person name="Nowrousian M."/>
            <person name="Sun S."/>
            <person name="Cuomo C.A."/>
            <person name="Heitman J."/>
        </authorList>
    </citation>
    <scope>NUCLEOTIDE SEQUENCE</scope>
    <source>
        <strain evidence="3">CBS 10118</strain>
    </source>
</reference>
<accession>A0AAJ8M626</accession>
<gene>
    <name evidence="3" type="ORF">I302_102180</name>
</gene>
<feature type="region of interest" description="Disordered" evidence="1">
    <location>
        <begin position="1"/>
        <end position="30"/>
    </location>
</feature>
<reference evidence="3" key="1">
    <citation type="submission" date="2013-07" db="EMBL/GenBank/DDBJ databases">
        <authorList>
            <consortium name="The Broad Institute Genome Sequencing Platform"/>
            <person name="Cuomo C."/>
            <person name="Litvintseva A."/>
            <person name="Chen Y."/>
            <person name="Heitman J."/>
            <person name="Sun S."/>
            <person name="Springer D."/>
            <person name="Dromer F."/>
            <person name="Young S.K."/>
            <person name="Zeng Q."/>
            <person name="Gargeya S."/>
            <person name="Fitzgerald M."/>
            <person name="Abouelleil A."/>
            <person name="Alvarado L."/>
            <person name="Berlin A.M."/>
            <person name="Chapman S.B."/>
            <person name="Dewar J."/>
            <person name="Goldberg J."/>
            <person name="Griggs A."/>
            <person name="Gujja S."/>
            <person name="Hansen M."/>
            <person name="Howarth C."/>
            <person name="Imamovic A."/>
            <person name="Larimer J."/>
            <person name="McCowan C."/>
            <person name="Murphy C."/>
            <person name="Pearson M."/>
            <person name="Priest M."/>
            <person name="Roberts A."/>
            <person name="Saif S."/>
            <person name="Shea T."/>
            <person name="Sykes S."/>
            <person name="Wortman J."/>
            <person name="Nusbaum C."/>
            <person name="Birren B."/>
        </authorList>
    </citation>
    <scope>NUCLEOTIDE SEQUENCE</scope>
    <source>
        <strain evidence="3">CBS 10118</strain>
    </source>
</reference>
<organism evidence="3 4">
    <name type="scientific">Kwoniella bestiolae CBS 10118</name>
    <dbReference type="NCBI Taxonomy" id="1296100"/>
    <lineage>
        <taxon>Eukaryota</taxon>
        <taxon>Fungi</taxon>
        <taxon>Dikarya</taxon>
        <taxon>Basidiomycota</taxon>
        <taxon>Agaricomycotina</taxon>
        <taxon>Tremellomycetes</taxon>
        <taxon>Tremellales</taxon>
        <taxon>Cryptococcaceae</taxon>
        <taxon>Kwoniella</taxon>
    </lineage>
</organism>
<dbReference type="EMBL" id="CP144541">
    <property type="protein sequence ID" value="WVW80203.1"/>
    <property type="molecule type" value="Genomic_DNA"/>
</dbReference>
<dbReference type="AlphaFoldDB" id="A0AAJ8M626"/>
<evidence type="ECO:0000259" key="2">
    <source>
        <dbReference type="Pfam" id="PF12697"/>
    </source>
</evidence>
<dbReference type="KEGG" id="kbi:30205266"/>
<proteinExistence type="predicted"/>
<evidence type="ECO:0000313" key="3">
    <source>
        <dbReference type="EMBL" id="WVW80203.1"/>
    </source>
</evidence>
<sequence>MHINSPLDETRDTNLFTPFLHSPHTHSPPSNRPINTLQHAQAILVVPRSHRLITWAKPITTKDALSYPSEPDAQASCRTFYADIYAKTNFNIDLKSVLGGPPANQQELTERQIQAVAAGSTVQEQIFTAPRISVNGTYSLWFEYCEPKEGAPRGVYQAHHGIVGNAGYWNVHSDDYLTYSFAENAAAAGWATLSYDRLGVGRSAKPDGTNVVQAAFEIAQSVAIAQKHRDGTLSGVGKIDKIVGIGHSYGSALVTGLASVSPTSFDAIVLTGFTNNVTLGSLGLTALQLTIASVAYPDRFEGLPNDYVISASSAADQVVFFHYPNYTQDAFEEFTRTKGEFILGQFTITNDRTNYKNPLFVDVGEYDAPVCTANCSITSIVPTEQIPNPSQLDSTRELFPSVENFQTYVIPDTAHGINYSPTARLAYEKIFDFVEGLGL</sequence>
<feature type="domain" description="AB hydrolase-1" evidence="2">
    <location>
        <begin position="160"/>
        <end position="425"/>
    </location>
</feature>
<dbReference type="Gene3D" id="3.40.50.1820">
    <property type="entry name" value="alpha/beta hydrolase"/>
    <property type="match status" value="1"/>
</dbReference>
<dbReference type="RefSeq" id="XP_065725510.1">
    <property type="nucleotide sequence ID" value="XM_065869438.1"/>
</dbReference>
<protein>
    <recommendedName>
        <fullName evidence="2">AB hydrolase-1 domain-containing protein</fullName>
    </recommendedName>
</protein>
<name>A0AAJ8M626_9TREE</name>
<dbReference type="Proteomes" id="UP000092730">
    <property type="component" value="Chromosome 1"/>
</dbReference>
<dbReference type="Pfam" id="PF12697">
    <property type="entry name" value="Abhydrolase_6"/>
    <property type="match status" value="1"/>
</dbReference>
<dbReference type="SUPFAM" id="SSF53474">
    <property type="entry name" value="alpha/beta-Hydrolases"/>
    <property type="match status" value="1"/>
</dbReference>
<dbReference type="InterPro" id="IPR029058">
    <property type="entry name" value="AB_hydrolase_fold"/>
</dbReference>
<dbReference type="GeneID" id="30205266"/>
<keyword evidence="4" id="KW-1185">Reference proteome</keyword>
<evidence type="ECO:0000313" key="4">
    <source>
        <dbReference type="Proteomes" id="UP000092730"/>
    </source>
</evidence>
<dbReference type="InterPro" id="IPR000073">
    <property type="entry name" value="AB_hydrolase_1"/>
</dbReference>